<feature type="compositionally biased region" description="Basic and acidic residues" evidence="1">
    <location>
        <begin position="35"/>
        <end position="52"/>
    </location>
</feature>
<feature type="region of interest" description="Disordered" evidence="1">
    <location>
        <begin position="1"/>
        <end position="79"/>
    </location>
</feature>
<gene>
    <name evidence="2" type="ORF">K0M31_015481</name>
</gene>
<name>A0AA40FFS2_9HYME</name>
<evidence type="ECO:0000313" key="2">
    <source>
        <dbReference type="EMBL" id="KAK1118034.1"/>
    </source>
</evidence>
<dbReference type="AlphaFoldDB" id="A0AA40FFS2"/>
<feature type="compositionally biased region" description="Basic and acidic residues" evidence="1">
    <location>
        <begin position="64"/>
        <end position="73"/>
    </location>
</feature>
<comment type="caution">
    <text evidence="2">The sequence shown here is derived from an EMBL/GenBank/DDBJ whole genome shotgun (WGS) entry which is preliminary data.</text>
</comment>
<proteinExistence type="predicted"/>
<evidence type="ECO:0000256" key="1">
    <source>
        <dbReference type="SAM" id="MobiDB-lite"/>
    </source>
</evidence>
<dbReference type="EMBL" id="JAHYIQ010000046">
    <property type="protein sequence ID" value="KAK1118034.1"/>
    <property type="molecule type" value="Genomic_DNA"/>
</dbReference>
<reference evidence="2" key="1">
    <citation type="submission" date="2021-10" db="EMBL/GenBank/DDBJ databases">
        <title>Melipona bicolor Genome sequencing and assembly.</title>
        <authorList>
            <person name="Araujo N.S."/>
            <person name="Arias M.C."/>
        </authorList>
    </citation>
    <scope>NUCLEOTIDE SEQUENCE</scope>
    <source>
        <strain evidence="2">USP_2M_L1-L4_2017</strain>
        <tissue evidence="2">Whole body</tissue>
    </source>
</reference>
<organism evidence="2 3">
    <name type="scientific">Melipona bicolor</name>
    <dbReference type="NCBI Taxonomy" id="60889"/>
    <lineage>
        <taxon>Eukaryota</taxon>
        <taxon>Metazoa</taxon>
        <taxon>Ecdysozoa</taxon>
        <taxon>Arthropoda</taxon>
        <taxon>Hexapoda</taxon>
        <taxon>Insecta</taxon>
        <taxon>Pterygota</taxon>
        <taxon>Neoptera</taxon>
        <taxon>Endopterygota</taxon>
        <taxon>Hymenoptera</taxon>
        <taxon>Apocrita</taxon>
        <taxon>Aculeata</taxon>
        <taxon>Apoidea</taxon>
        <taxon>Anthophila</taxon>
        <taxon>Apidae</taxon>
        <taxon>Melipona</taxon>
    </lineage>
</organism>
<evidence type="ECO:0000313" key="3">
    <source>
        <dbReference type="Proteomes" id="UP001177670"/>
    </source>
</evidence>
<dbReference type="Proteomes" id="UP001177670">
    <property type="component" value="Unassembled WGS sequence"/>
</dbReference>
<sequence>MTKTEYKEQGTTLEGRAWNGESLQPTNRLRATETGYKEQEAIPEDRTEHEPKPASQPASLAKSNGERTKREEEHDPDEE</sequence>
<protein>
    <submittedName>
        <fullName evidence="2">Uncharacterized protein</fullName>
    </submittedName>
</protein>
<keyword evidence="3" id="KW-1185">Reference proteome</keyword>
<accession>A0AA40FFS2</accession>